<organism evidence="1 2">
    <name type="scientific">Cricetulus griseus</name>
    <name type="common">Chinese hamster</name>
    <name type="synonym">Cricetulus barabensis griseus</name>
    <dbReference type="NCBI Taxonomy" id="10029"/>
    <lineage>
        <taxon>Eukaryota</taxon>
        <taxon>Metazoa</taxon>
        <taxon>Chordata</taxon>
        <taxon>Craniata</taxon>
        <taxon>Vertebrata</taxon>
        <taxon>Euteleostomi</taxon>
        <taxon>Mammalia</taxon>
        <taxon>Eutheria</taxon>
        <taxon>Euarchontoglires</taxon>
        <taxon>Glires</taxon>
        <taxon>Rodentia</taxon>
        <taxon>Myomorpha</taxon>
        <taxon>Muroidea</taxon>
        <taxon>Cricetidae</taxon>
        <taxon>Cricetinae</taxon>
        <taxon>Cricetulus</taxon>
    </lineage>
</organism>
<accession>G3ILP3</accession>
<proteinExistence type="predicted"/>
<protein>
    <submittedName>
        <fullName evidence="1">Uncharacterized protein</fullName>
    </submittedName>
</protein>
<reference evidence="2" key="1">
    <citation type="journal article" date="2011" name="Nat. Biotechnol.">
        <title>The genomic sequence of the Chinese hamster ovary (CHO)-K1 cell line.</title>
        <authorList>
            <person name="Xu X."/>
            <person name="Nagarajan H."/>
            <person name="Lewis N.E."/>
            <person name="Pan S."/>
            <person name="Cai Z."/>
            <person name="Liu X."/>
            <person name="Chen W."/>
            <person name="Xie M."/>
            <person name="Wang W."/>
            <person name="Hammond S."/>
            <person name="Andersen M.R."/>
            <person name="Neff N."/>
            <person name="Passarelli B."/>
            <person name="Koh W."/>
            <person name="Fan H.C."/>
            <person name="Wang J."/>
            <person name="Gui Y."/>
            <person name="Lee K.H."/>
            <person name="Betenbaugh M.J."/>
            <person name="Quake S.R."/>
            <person name="Famili I."/>
            <person name="Palsson B.O."/>
            <person name="Wang J."/>
        </authorList>
    </citation>
    <scope>NUCLEOTIDE SEQUENCE [LARGE SCALE GENOMIC DNA]</scope>
    <source>
        <strain evidence="2">CHO K1 cell line</strain>
    </source>
</reference>
<sequence length="82" mass="8749">MGPLSRVLVSTVPEHDRRPLGLAARAGSRVLGLQAYPGRSPTAMVHRAGLANILPARGTPGHPLSRNYLCFSPRFFFPAVSG</sequence>
<dbReference type="InParanoid" id="G3ILP3"/>
<evidence type="ECO:0000313" key="1">
    <source>
        <dbReference type="EMBL" id="EGW14109.1"/>
    </source>
</evidence>
<dbReference type="EMBL" id="JH004180">
    <property type="protein sequence ID" value="EGW14109.1"/>
    <property type="molecule type" value="Genomic_DNA"/>
</dbReference>
<gene>
    <name evidence="1" type="ORF">I79_024814</name>
</gene>
<name>G3ILP3_CRIGR</name>
<evidence type="ECO:0000313" key="2">
    <source>
        <dbReference type="Proteomes" id="UP000001075"/>
    </source>
</evidence>
<dbReference type="Proteomes" id="UP000001075">
    <property type="component" value="Unassembled WGS sequence"/>
</dbReference>
<dbReference type="AlphaFoldDB" id="G3ILP3"/>
<dbReference type="GlyGen" id="G3ILP3">
    <property type="glycosylation" value="1 site"/>
</dbReference>